<reference evidence="1 2" key="1">
    <citation type="journal article" date="2018" name="Front. Plant Sci.">
        <title>Red Clover (Trifolium pratense) and Zigzag Clover (T. medium) - A Picture of Genomic Similarities and Differences.</title>
        <authorList>
            <person name="Dluhosova J."/>
            <person name="Istvanek J."/>
            <person name="Nedelnik J."/>
            <person name="Repkova J."/>
        </authorList>
    </citation>
    <scope>NUCLEOTIDE SEQUENCE [LARGE SCALE GENOMIC DNA]</scope>
    <source>
        <strain evidence="2">cv. 10/8</strain>
        <tissue evidence="1">Leaf</tissue>
    </source>
</reference>
<feature type="non-terminal residue" evidence="1">
    <location>
        <position position="1"/>
    </location>
</feature>
<comment type="caution">
    <text evidence="1">The sequence shown here is derived from an EMBL/GenBank/DDBJ whole genome shotgun (WGS) entry which is preliminary data.</text>
</comment>
<organism evidence="1 2">
    <name type="scientific">Trifolium medium</name>
    <dbReference type="NCBI Taxonomy" id="97028"/>
    <lineage>
        <taxon>Eukaryota</taxon>
        <taxon>Viridiplantae</taxon>
        <taxon>Streptophyta</taxon>
        <taxon>Embryophyta</taxon>
        <taxon>Tracheophyta</taxon>
        <taxon>Spermatophyta</taxon>
        <taxon>Magnoliopsida</taxon>
        <taxon>eudicotyledons</taxon>
        <taxon>Gunneridae</taxon>
        <taxon>Pentapetalae</taxon>
        <taxon>rosids</taxon>
        <taxon>fabids</taxon>
        <taxon>Fabales</taxon>
        <taxon>Fabaceae</taxon>
        <taxon>Papilionoideae</taxon>
        <taxon>50 kb inversion clade</taxon>
        <taxon>NPAAA clade</taxon>
        <taxon>Hologalegina</taxon>
        <taxon>IRL clade</taxon>
        <taxon>Trifolieae</taxon>
        <taxon>Trifolium</taxon>
    </lineage>
</organism>
<evidence type="ECO:0000313" key="1">
    <source>
        <dbReference type="EMBL" id="MCI13323.1"/>
    </source>
</evidence>
<dbReference type="Proteomes" id="UP000265520">
    <property type="component" value="Unassembled WGS sequence"/>
</dbReference>
<name>A0A392PMJ9_9FABA</name>
<proteinExistence type="predicted"/>
<evidence type="ECO:0000313" key="2">
    <source>
        <dbReference type="Proteomes" id="UP000265520"/>
    </source>
</evidence>
<accession>A0A392PMJ9</accession>
<sequence>GTRADGQNFVSTWVVPFFASLRRDSNPTKLRGPLREVTSPFWAQSASKSYEAHLQREDWRWLTRELLRRAARAGVARTKPNSAGREGVKVVTLRPMNLLTPKSAIYAQHTIHTPMPHMRCQLISPFRTGRA</sequence>
<dbReference type="EMBL" id="LXQA010087857">
    <property type="protein sequence ID" value="MCI13323.1"/>
    <property type="molecule type" value="Genomic_DNA"/>
</dbReference>
<protein>
    <submittedName>
        <fullName evidence="1">Uncharacterized protein</fullName>
    </submittedName>
</protein>
<keyword evidence="2" id="KW-1185">Reference proteome</keyword>
<dbReference type="AlphaFoldDB" id="A0A392PMJ9"/>